<sequence>MDFSIAYKELVKIIGLPLIDTGRVCDLIWFGFGRRIKVKDNRRGSYREVAEYALHVQCPWRLMDISKIIVGSYDKYIPNSKIEYSDEFDWDIEGANLCDEILKKLFELHPSKLVVKSVKLDQFGELEISFSDNYVLDIMPDTSTDDEVWRIFQNGVEKKHLVATGIRISLE</sequence>
<dbReference type="RefSeq" id="WP_138209195.1">
    <property type="nucleotide sequence ID" value="NZ_CBCRUQ010000008.1"/>
</dbReference>
<reference evidence="1 2" key="1">
    <citation type="submission" date="2019-05" db="EMBL/GenBank/DDBJ databases">
        <authorList>
            <consortium name="Pathogen Informatics"/>
        </authorList>
    </citation>
    <scope>NUCLEOTIDE SEQUENCE [LARGE SCALE GENOMIC DNA]</scope>
    <source>
        <strain evidence="1 2">NCTC503</strain>
    </source>
</reference>
<dbReference type="EMBL" id="LR590481">
    <property type="protein sequence ID" value="VTQ83626.1"/>
    <property type="molecule type" value="Genomic_DNA"/>
</dbReference>
<dbReference type="OrthoDB" id="2059196at2"/>
<accession>A0A4U9QXV0</accession>
<organism evidence="1 2">
    <name type="scientific">Hathewaya histolytica</name>
    <name type="common">Clostridium histolyticum</name>
    <dbReference type="NCBI Taxonomy" id="1498"/>
    <lineage>
        <taxon>Bacteria</taxon>
        <taxon>Bacillati</taxon>
        <taxon>Bacillota</taxon>
        <taxon>Clostridia</taxon>
        <taxon>Eubacteriales</taxon>
        <taxon>Clostridiaceae</taxon>
        <taxon>Hathewaya</taxon>
    </lineage>
</organism>
<evidence type="ECO:0000313" key="2">
    <source>
        <dbReference type="Proteomes" id="UP000308489"/>
    </source>
</evidence>
<dbReference type="KEGG" id="hhw:NCTC503_00388"/>
<dbReference type="Proteomes" id="UP000308489">
    <property type="component" value="Chromosome 1"/>
</dbReference>
<keyword evidence="2" id="KW-1185">Reference proteome</keyword>
<gene>
    <name evidence="1" type="ORF">NCTC503_00388</name>
</gene>
<evidence type="ECO:0000313" key="1">
    <source>
        <dbReference type="EMBL" id="VTQ83626.1"/>
    </source>
</evidence>
<dbReference type="AlphaFoldDB" id="A0A4U9QXV0"/>
<protein>
    <submittedName>
        <fullName evidence="1">Uncharacterized protein</fullName>
    </submittedName>
</protein>
<proteinExistence type="predicted"/>
<name>A0A4U9QXV0_HATHI</name>